<sequence>MFGTTYLTTQATVAVANCTLALQLQCVCLERKRSSVCQLLSMGDGNIVVWGCMAVSDTGNTAQIVRRMDSTKYQDIQSACVLRFDAAIFDANHSHQALKVLAV</sequence>
<name>A0A3B4XZ41_SERLL</name>
<proteinExistence type="predicted"/>
<keyword evidence="2" id="KW-1185">Reference proteome</keyword>
<protein>
    <submittedName>
        <fullName evidence="1">Uncharacterized protein</fullName>
    </submittedName>
</protein>
<evidence type="ECO:0000313" key="1">
    <source>
        <dbReference type="Ensembl" id="ENSSLDP00000022247.1"/>
    </source>
</evidence>
<dbReference type="Ensembl" id="ENSSLDT00000022969.1">
    <property type="protein sequence ID" value="ENSSLDP00000022247.1"/>
    <property type="gene ID" value="ENSSLDG00000017323.1"/>
</dbReference>
<organism evidence="1 2">
    <name type="scientific">Seriola lalandi dorsalis</name>
    <dbReference type="NCBI Taxonomy" id="1841481"/>
    <lineage>
        <taxon>Eukaryota</taxon>
        <taxon>Metazoa</taxon>
        <taxon>Chordata</taxon>
        <taxon>Craniata</taxon>
        <taxon>Vertebrata</taxon>
        <taxon>Euteleostomi</taxon>
        <taxon>Actinopterygii</taxon>
        <taxon>Neopterygii</taxon>
        <taxon>Teleostei</taxon>
        <taxon>Neoteleostei</taxon>
        <taxon>Acanthomorphata</taxon>
        <taxon>Carangaria</taxon>
        <taxon>Carangiformes</taxon>
        <taxon>Carangidae</taxon>
        <taxon>Seriola</taxon>
    </lineage>
</organism>
<dbReference type="AlphaFoldDB" id="A0A3B4XZ41"/>
<dbReference type="Proteomes" id="UP000261360">
    <property type="component" value="Unplaced"/>
</dbReference>
<evidence type="ECO:0000313" key="2">
    <source>
        <dbReference type="Proteomes" id="UP000261360"/>
    </source>
</evidence>
<reference evidence="1" key="1">
    <citation type="submission" date="2025-08" db="UniProtKB">
        <authorList>
            <consortium name="Ensembl"/>
        </authorList>
    </citation>
    <scope>IDENTIFICATION</scope>
</reference>
<accession>A0A3B4XZ41</accession>
<reference evidence="1" key="2">
    <citation type="submission" date="2025-09" db="UniProtKB">
        <authorList>
            <consortium name="Ensembl"/>
        </authorList>
    </citation>
    <scope>IDENTIFICATION</scope>
</reference>